<reference evidence="1 2" key="1">
    <citation type="submission" date="2020-08" db="EMBL/GenBank/DDBJ databases">
        <title>Genomic Encyclopedia of Type Strains, Phase IV (KMG-IV): sequencing the most valuable type-strain genomes for metagenomic binning, comparative biology and taxonomic classification.</title>
        <authorList>
            <person name="Goeker M."/>
        </authorList>
    </citation>
    <scope>NUCLEOTIDE SEQUENCE [LARGE SCALE GENOMIC DNA]</scope>
    <source>
        <strain evidence="1 2">DSM 104969</strain>
    </source>
</reference>
<accession>A0A840CN91</accession>
<organism evidence="1 2">
    <name type="scientific">Dysgonomonas hofstadii</name>
    <dbReference type="NCBI Taxonomy" id="637886"/>
    <lineage>
        <taxon>Bacteria</taxon>
        <taxon>Pseudomonadati</taxon>
        <taxon>Bacteroidota</taxon>
        <taxon>Bacteroidia</taxon>
        <taxon>Bacteroidales</taxon>
        <taxon>Dysgonomonadaceae</taxon>
        <taxon>Dysgonomonas</taxon>
    </lineage>
</organism>
<dbReference type="Proteomes" id="UP000555103">
    <property type="component" value="Unassembled WGS sequence"/>
</dbReference>
<protein>
    <submittedName>
        <fullName evidence="1">Uncharacterized protein</fullName>
    </submittedName>
</protein>
<evidence type="ECO:0000313" key="2">
    <source>
        <dbReference type="Proteomes" id="UP000555103"/>
    </source>
</evidence>
<name>A0A840CN91_9BACT</name>
<dbReference type="EMBL" id="JACIEP010000008">
    <property type="protein sequence ID" value="MBB4036571.1"/>
    <property type="molecule type" value="Genomic_DNA"/>
</dbReference>
<proteinExistence type="predicted"/>
<keyword evidence="2" id="KW-1185">Reference proteome</keyword>
<evidence type="ECO:0000313" key="1">
    <source>
        <dbReference type="EMBL" id="MBB4036571.1"/>
    </source>
</evidence>
<dbReference type="RefSeq" id="WP_183307471.1">
    <property type="nucleotide sequence ID" value="NZ_JACIEP010000008.1"/>
</dbReference>
<comment type="caution">
    <text evidence="1">The sequence shown here is derived from an EMBL/GenBank/DDBJ whole genome shotgun (WGS) entry which is preliminary data.</text>
</comment>
<dbReference type="AlphaFoldDB" id="A0A840CN91"/>
<sequence length="191" mass="22933">MTREELDKYISDGYYRWLDYAKYHCSHTSMDEEAIDVLNEVMVMLLEKYNRSHEYIIQLYNKKKGTYRELDYYILQMIKLNIQSPTSPYRHKYRHLPVDANVDFQQLNLIEEEYVESDGPGEILKQVHLVRNIFESLQLSDKAKRLFSWKFFEGNSLSEWKGPEDKNYLCNTYNKILEMIKSAINGNIIYK</sequence>
<gene>
    <name evidence="1" type="ORF">GGR21_002477</name>
</gene>